<feature type="domain" description="Formylmethanofuran dehydrogenase subunit E" evidence="2">
    <location>
        <begin position="208"/>
        <end position="274"/>
    </location>
</feature>
<evidence type="ECO:0000256" key="1">
    <source>
        <dbReference type="SAM" id="SignalP"/>
    </source>
</evidence>
<dbReference type="AlphaFoldDB" id="A0A6N6N467"/>
<evidence type="ECO:0000313" key="4">
    <source>
        <dbReference type="Proteomes" id="UP000438699"/>
    </source>
</evidence>
<name>A0A6N6N467_9BACT</name>
<comment type="caution">
    <text evidence="3">The sequence shown here is derived from an EMBL/GenBank/DDBJ whole genome shotgun (WGS) entry which is preliminary data.</text>
</comment>
<accession>A0A6N6N467</accession>
<dbReference type="Pfam" id="PF02663">
    <property type="entry name" value="FmdE"/>
    <property type="match status" value="1"/>
</dbReference>
<dbReference type="Proteomes" id="UP000438699">
    <property type="component" value="Unassembled WGS sequence"/>
</dbReference>
<dbReference type="Gene3D" id="3.30.1330.130">
    <property type="match status" value="1"/>
</dbReference>
<gene>
    <name evidence="3" type="ORF">F8A88_00785</name>
</gene>
<keyword evidence="4" id="KW-1185">Reference proteome</keyword>
<organism evidence="3 4">
    <name type="scientific">Pseudodesulfovibrio senegalensis</name>
    <dbReference type="NCBI Taxonomy" id="1721087"/>
    <lineage>
        <taxon>Bacteria</taxon>
        <taxon>Pseudomonadati</taxon>
        <taxon>Thermodesulfobacteriota</taxon>
        <taxon>Desulfovibrionia</taxon>
        <taxon>Desulfovibrionales</taxon>
        <taxon>Desulfovibrionaceae</taxon>
    </lineage>
</organism>
<dbReference type="SUPFAM" id="SSF143555">
    <property type="entry name" value="FwdE-like"/>
    <property type="match status" value="1"/>
</dbReference>
<reference evidence="3 4" key="1">
    <citation type="journal article" date="2017" name="Int. J. Syst. Evol. Microbiol.">
        <title>Desulfovibrio senegalensis sp. nov., a mesophilic sulfate reducer isolated from marine sediment.</title>
        <authorList>
            <person name="Thioye A."/>
            <person name="Gam Z.B.A."/>
            <person name="Mbengue M."/>
            <person name="Cayol J.L."/>
            <person name="Joseph-Bartoli M."/>
            <person name="Toure-Kane C."/>
            <person name="Labat M."/>
        </authorList>
    </citation>
    <scope>NUCLEOTIDE SEQUENCE [LARGE SCALE GENOMIC DNA]</scope>
    <source>
        <strain evidence="3 4">DSM 101509</strain>
    </source>
</reference>
<dbReference type="InterPro" id="IPR003814">
    <property type="entry name" value="FmdEsu_dom"/>
</dbReference>
<keyword evidence="1" id="KW-0732">Signal</keyword>
<dbReference type="EMBL" id="WAIE01000001">
    <property type="protein sequence ID" value="KAB1442844.1"/>
    <property type="molecule type" value="Genomic_DNA"/>
</dbReference>
<feature type="signal peptide" evidence="1">
    <location>
        <begin position="1"/>
        <end position="36"/>
    </location>
</feature>
<proteinExistence type="predicted"/>
<evidence type="ECO:0000259" key="2">
    <source>
        <dbReference type="Pfam" id="PF02663"/>
    </source>
</evidence>
<feature type="chain" id="PRO_5027019835" description="Formylmethanofuran dehydrogenase subunit E domain-containing protein" evidence="1">
    <location>
        <begin position="37"/>
        <end position="375"/>
    </location>
</feature>
<protein>
    <recommendedName>
        <fullName evidence="2">Formylmethanofuran dehydrogenase subunit E domain-containing protein</fullName>
    </recommendedName>
</protein>
<evidence type="ECO:0000313" key="3">
    <source>
        <dbReference type="EMBL" id="KAB1442844.1"/>
    </source>
</evidence>
<sequence>MEVFTMDRTYRKVRSFGVWLALAATLTFCFSTAVLAAPAQYGNAVKLGQAASAQASGMLGMDWSQAEVIAVTNAGYAMPGENSTKGCLDGIAEATGATVGACTLLTLQSRFDQPLWFAFFSKKTGQCVYLEYESARAAKALQGESPESIKAGVAQMARIDADYLFAHAADFSAQLKKGLFGNNAFRIVTTANAAARNCNSETLKAIQVHDHFCPGVSSGIVLANYVRHNLLPSPDAGCFVLSVNPWCKEDALTTLLNATPGKRSYAVVYPTGKQRAAWPAPLNRACSVIFTQQKGQPWHGTVLGFDFSKAKAEYGKKSFGNKVLDKLHADLWFMDNMDRAEAMVEPLKEFDLAAGMMPRDLMQPGTDLIGTLHKL</sequence>